<reference evidence="9 10" key="1">
    <citation type="journal article" date="2023" name="Genome Announc.">
        <title>Pan-Genome Analyses of the Genus Cohnella and Proposal of the Novel Species Cohnella silvisoli sp. nov., Isolated from Forest Soil.</title>
        <authorList>
            <person name="Wang C."/>
            <person name="Mao L."/>
            <person name="Bao G."/>
            <person name="Zhu H."/>
        </authorList>
    </citation>
    <scope>NUCLEOTIDE SEQUENCE [LARGE SCALE GENOMIC DNA]</scope>
    <source>
        <strain evidence="9 10">NL03-T5-1</strain>
    </source>
</reference>
<evidence type="ECO:0000256" key="2">
    <source>
        <dbReference type="ARBA" id="ARBA00022448"/>
    </source>
</evidence>
<evidence type="ECO:0000313" key="10">
    <source>
        <dbReference type="Proteomes" id="UP001493487"/>
    </source>
</evidence>
<keyword evidence="6 7" id="KW-0472">Membrane</keyword>
<proteinExistence type="inferred from homology"/>
<keyword evidence="2 7" id="KW-0813">Transport</keyword>
<dbReference type="Pfam" id="PF00528">
    <property type="entry name" value="BPD_transp_1"/>
    <property type="match status" value="1"/>
</dbReference>
<feature type="transmembrane region" description="Helical" evidence="7">
    <location>
        <begin position="141"/>
        <end position="164"/>
    </location>
</feature>
<feature type="domain" description="ABC transmembrane type-1" evidence="8">
    <location>
        <begin position="73"/>
        <end position="264"/>
    </location>
</feature>
<protein>
    <submittedName>
        <fullName evidence="9">Carbohydrate ABC transporter permease</fullName>
    </submittedName>
</protein>
<dbReference type="PANTHER" id="PTHR43744:SF12">
    <property type="entry name" value="ABC TRANSPORTER PERMEASE PROTEIN MG189-RELATED"/>
    <property type="match status" value="1"/>
</dbReference>
<feature type="transmembrane region" description="Helical" evidence="7">
    <location>
        <begin position="245"/>
        <end position="264"/>
    </location>
</feature>
<evidence type="ECO:0000256" key="1">
    <source>
        <dbReference type="ARBA" id="ARBA00004651"/>
    </source>
</evidence>
<feature type="transmembrane region" description="Helical" evidence="7">
    <location>
        <begin position="185"/>
        <end position="210"/>
    </location>
</feature>
<keyword evidence="4 7" id="KW-0812">Transmembrane</keyword>
<evidence type="ECO:0000256" key="6">
    <source>
        <dbReference type="ARBA" id="ARBA00023136"/>
    </source>
</evidence>
<sequence>MRTDSAKLSARKLSIELFSIIAAFVFIYPLFFIVTMTFKTAEEAASSPFRLPSSLHFGNYAKVWEMMHFPLVFANTLLITAVTIALIIVIGAIAAYPLARRSEKPYLFFYLFFIAGIMLPFQLAMIPLYKLVNMLHLVNTYHGAILIYSSINLPFTVFLYTGFLKSTPKELEEAALIDGCSIFRAFWTTVFPLMKPVTATVAVLTALSVWNDFIVPLLFLSEQNHRTITIELYTFVGEYITNWDLLFPGLVLSIMPLLVFYLFLQKFMIKGVAAGSVKG</sequence>
<keyword evidence="3" id="KW-1003">Cell membrane</keyword>
<evidence type="ECO:0000259" key="8">
    <source>
        <dbReference type="PROSITE" id="PS50928"/>
    </source>
</evidence>
<dbReference type="PROSITE" id="PS50928">
    <property type="entry name" value="ABC_TM1"/>
    <property type="match status" value="1"/>
</dbReference>
<evidence type="ECO:0000256" key="3">
    <source>
        <dbReference type="ARBA" id="ARBA00022475"/>
    </source>
</evidence>
<gene>
    <name evidence="9" type="ORF">QJS35_17795</name>
</gene>
<dbReference type="Proteomes" id="UP001493487">
    <property type="component" value="Unassembled WGS sequence"/>
</dbReference>
<dbReference type="InterPro" id="IPR035906">
    <property type="entry name" value="MetI-like_sf"/>
</dbReference>
<evidence type="ECO:0000256" key="7">
    <source>
        <dbReference type="RuleBase" id="RU363032"/>
    </source>
</evidence>
<dbReference type="InterPro" id="IPR000515">
    <property type="entry name" value="MetI-like"/>
</dbReference>
<organism evidence="9 10">
    <name type="scientific">Cohnella silvisoli</name>
    <dbReference type="NCBI Taxonomy" id="2873699"/>
    <lineage>
        <taxon>Bacteria</taxon>
        <taxon>Bacillati</taxon>
        <taxon>Bacillota</taxon>
        <taxon>Bacilli</taxon>
        <taxon>Bacillales</taxon>
        <taxon>Paenibacillaceae</taxon>
        <taxon>Cohnella</taxon>
    </lineage>
</organism>
<evidence type="ECO:0000256" key="5">
    <source>
        <dbReference type="ARBA" id="ARBA00022989"/>
    </source>
</evidence>
<accession>A0ABV1KW17</accession>
<keyword evidence="5 7" id="KW-1133">Transmembrane helix</keyword>
<name>A0ABV1KW17_9BACL</name>
<feature type="transmembrane region" description="Helical" evidence="7">
    <location>
        <begin position="17"/>
        <end position="38"/>
    </location>
</feature>
<evidence type="ECO:0000256" key="4">
    <source>
        <dbReference type="ARBA" id="ARBA00022692"/>
    </source>
</evidence>
<dbReference type="EMBL" id="JASKHM010000010">
    <property type="protein sequence ID" value="MEQ4484254.1"/>
    <property type="molecule type" value="Genomic_DNA"/>
</dbReference>
<dbReference type="SUPFAM" id="SSF161098">
    <property type="entry name" value="MetI-like"/>
    <property type="match status" value="1"/>
</dbReference>
<keyword evidence="10" id="KW-1185">Reference proteome</keyword>
<comment type="caution">
    <text evidence="9">The sequence shown here is derived from an EMBL/GenBank/DDBJ whole genome shotgun (WGS) entry which is preliminary data.</text>
</comment>
<comment type="subcellular location">
    <subcellularLocation>
        <location evidence="1 7">Cell membrane</location>
        <topology evidence="1 7">Multi-pass membrane protein</topology>
    </subcellularLocation>
</comment>
<dbReference type="CDD" id="cd06261">
    <property type="entry name" value="TM_PBP2"/>
    <property type="match status" value="1"/>
</dbReference>
<feature type="transmembrane region" description="Helical" evidence="7">
    <location>
        <begin position="107"/>
        <end position="129"/>
    </location>
</feature>
<comment type="similarity">
    <text evidence="7">Belongs to the binding-protein-dependent transport system permease family.</text>
</comment>
<evidence type="ECO:0000313" key="9">
    <source>
        <dbReference type="EMBL" id="MEQ4484254.1"/>
    </source>
</evidence>
<feature type="transmembrane region" description="Helical" evidence="7">
    <location>
        <begin position="72"/>
        <end position="95"/>
    </location>
</feature>
<dbReference type="Gene3D" id="1.10.3720.10">
    <property type="entry name" value="MetI-like"/>
    <property type="match status" value="1"/>
</dbReference>
<dbReference type="RefSeq" id="WP_232186636.1">
    <property type="nucleotide sequence ID" value="NZ_JAIOAP010000009.1"/>
</dbReference>
<dbReference type="PANTHER" id="PTHR43744">
    <property type="entry name" value="ABC TRANSPORTER PERMEASE PROTEIN MG189-RELATED-RELATED"/>
    <property type="match status" value="1"/>
</dbReference>